<evidence type="ECO:0000313" key="1">
    <source>
        <dbReference type="EMBL" id="BAU81114.1"/>
    </source>
</evidence>
<dbReference type="Pfam" id="PF02566">
    <property type="entry name" value="OsmC"/>
    <property type="match status" value="1"/>
</dbReference>
<dbReference type="KEGG" id="slau:SLA_0159"/>
<dbReference type="AlphaFoldDB" id="A0A160NTK2"/>
<dbReference type="RefSeq" id="WP_359881037.1">
    <property type="nucleotide sequence ID" value="NZ_JBEYHT010000044.1"/>
</dbReference>
<dbReference type="PANTHER" id="PTHR34352">
    <property type="entry name" value="PROTEIN YHFA"/>
    <property type="match status" value="1"/>
</dbReference>
<dbReference type="Proteomes" id="UP000217676">
    <property type="component" value="Chromosome"/>
</dbReference>
<sequence>MADEYRIETVRTGYRTWTARNDRGAEVRIAADDDAAAQPSFTPVELLLAAMGGCGGLVIDRTARAVEHDGLRIVVEGTSGPEDDGRIGRIKVSYEFELPDSNPRAAEVFARGVRLTHEKYCTVSRTVEHGAEVEAFLPDGSTGFRSDD</sequence>
<dbReference type="InterPro" id="IPR015946">
    <property type="entry name" value="KH_dom-like_a/b"/>
</dbReference>
<gene>
    <name evidence="1" type="ORF">SLA_0159</name>
</gene>
<reference evidence="1 2" key="1">
    <citation type="journal article" date="2016" name="Genome Announc.">
        <title>Complete Genome Sequence of Thiostrepton-Producing Streptomyces laurentii ATCC 31255.</title>
        <authorList>
            <person name="Doi K."/>
            <person name="Fujino Y."/>
            <person name="Nagayoshi Y."/>
            <person name="Ohshima T."/>
            <person name="Ogata S."/>
        </authorList>
    </citation>
    <scope>NUCLEOTIDE SEQUENCE [LARGE SCALE GENOMIC DNA]</scope>
    <source>
        <strain evidence="1 2">ATCC 31255</strain>
    </source>
</reference>
<dbReference type="InterPro" id="IPR036102">
    <property type="entry name" value="OsmC/Ohrsf"/>
</dbReference>
<dbReference type="EMBL" id="AP017424">
    <property type="protein sequence ID" value="BAU81114.1"/>
    <property type="molecule type" value="Genomic_DNA"/>
</dbReference>
<name>A0A160NTK2_STRLU</name>
<evidence type="ECO:0000313" key="2">
    <source>
        <dbReference type="Proteomes" id="UP000217676"/>
    </source>
</evidence>
<organism evidence="1 2">
    <name type="scientific">Streptomyces laurentii</name>
    <dbReference type="NCBI Taxonomy" id="39478"/>
    <lineage>
        <taxon>Bacteria</taxon>
        <taxon>Bacillati</taxon>
        <taxon>Actinomycetota</taxon>
        <taxon>Actinomycetes</taxon>
        <taxon>Kitasatosporales</taxon>
        <taxon>Streptomycetaceae</taxon>
        <taxon>Streptomyces</taxon>
    </lineage>
</organism>
<protein>
    <submittedName>
        <fullName evidence="1">OsmC protein</fullName>
    </submittedName>
</protein>
<dbReference type="PANTHER" id="PTHR34352:SF1">
    <property type="entry name" value="PROTEIN YHFA"/>
    <property type="match status" value="1"/>
</dbReference>
<dbReference type="SUPFAM" id="SSF82784">
    <property type="entry name" value="OsmC-like"/>
    <property type="match status" value="1"/>
</dbReference>
<dbReference type="InterPro" id="IPR003718">
    <property type="entry name" value="OsmC/Ohr_fam"/>
</dbReference>
<accession>A0A160NTK2</accession>
<dbReference type="Gene3D" id="3.30.300.20">
    <property type="match status" value="1"/>
</dbReference>
<keyword evidence="2" id="KW-1185">Reference proteome</keyword>
<proteinExistence type="predicted"/>